<name>A0A5C6CES6_9BACT</name>
<keyword evidence="3" id="KW-1185">Reference proteome</keyword>
<proteinExistence type="predicted"/>
<feature type="region of interest" description="Disordered" evidence="1">
    <location>
        <begin position="30"/>
        <end position="59"/>
    </location>
</feature>
<dbReference type="AlphaFoldDB" id="A0A5C6CES6"/>
<dbReference type="EMBL" id="SJPT01000004">
    <property type="protein sequence ID" value="TWU23393.1"/>
    <property type="molecule type" value="Genomic_DNA"/>
</dbReference>
<protein>
    <submittedName>
        <fullName evidence="2">Uncharacterized protein</fullName>
    </submittedName>
</protein>
<dbReference type="Proteomes" id="UP000316304">
    <property type="component" value="Unassembled WGS sequence"/>
</dbReference>
<evidence type="ECO:0000313" key="2">
    <source>
        <dbReference type="EMBL" id="TWU23393.1"/>
    </source>
</evidence>
<gene>
    <name evidence="2" type="ORF">Pla52o_29290</name>
</gene>
<evidence type="ECO:0000313" key="3">
    <source>
        <dbReference type="Proteomes" id="UP000316304"/>
    </source>
</evidence>
<accession>A0A5C6CES6</accession>
<reference evidence="2 3" key="1">
    <citation type="submission" date="2019-02" db="EMBL/GenBank/DDBJ databases">
        <title>Deep-cultivation of Planctomycetes and their phenomic and genomic characterization uncovers novel biology.</title>
        <authorList>
            <person name="Wiegand S."/>
            <person name="Jogler M."/>
            <person name="Boedeker C."/>
            <person name="Pinto D."/>
            <person name="Vollmers J."/>
            <person name="Rivas-Marin E."/>
            <person name="Kohn T."/>
            <person name="Peeters S.H."/>
            <person name="Heuer A."/>
            <person name="Rast P."/>
            <person name="Oberbeckmann S."/>
            <person name="Bunk B."/>
            <person name="Jeske O."/>
            <person name="Meyerdierks A."/>
            <person name="Storesund J.E."/>
            <person name="Kallscheuer N."/>
            <person name="Luecker S."/>
            <person name="Lage O.M."/>
            <person name="Pohl T."/>
            <person name="Merkel B.J."/>
            <person name="Hornburger P."/>
            <person name="Mueller R.-W."/>
            <person name="Bruemmer F."/>
            <person name="Labrenz M."/>
            <person name="Spormann A.M."/>
            <person name="Op Den Camp H."/>
            <person name="Overmann J."/>
            <person name="Amann R."/>
            <person name="Jetten M.S.M."/>
            <person name="Mascher T."/>
            <person name="Medema M.H."/>
            <person name="Devos D.P."/>
            <person name="Kaster A.-K."/>
            <person name="Ovreas L."/>
            <person name="Rohde M."/>
            <person name="Galperin M.Y."/>
            <person name="Jogler C."/>
        </authorList>
    </citation>
    <scope>NUCLEOTIDE SEQUENCE [LARGE SCALE GENOMIC DNA]</scope>
    <source>
        <strain evidence="2 3">Pla52o</strain>
    </source>
</reference>
<comment type="caution">
    <text evidence="2">The sequence shown here is derived from an EMBL/GenBank/DDBJ whole genome shotgun (WGS) entry which is preliminary data.</text>
</comment>
<organism evidence="2 3">
    <name type="scientific">Novipirellula galeiformis</name>
    <dbReference type="NCBI Taxonomy" id="2528004"/>
    <lineage>
        <taxon>Bacteria</taxon>
        <taxon>Pseudomonadati</taxon>
        <taxon>Planctomycetota</taxon>
        <taxon>Planctomycetia</taxon>
        <taxon>Pirellulales</taxon>
        <taxon>Pirellulaceae</taxon>
        <taxon>Novipirellula</taxon>
    </lineage>
</organism>
<evidence type="ECO:0000256" key="1">
    <source>
        <dbReference type="SAM" id="MobiDB-lite"/>
    </source>
</evidence>
<sequence length="59" mass="6574">MEGSARIARARRLTPDDVLKKRIGTGWINHYGPSNEPSRNHPTLGGRLKNNDFPCPAFS</sequence>